<sequence>MRVRWTACTFVLLVFVHQSLALNHDPIRDFCRRFGHQTAIIDQTLYIHGGQLNYNPMTEDAANYTNNLLLYQDLSALTSSGMPPLYANLTSNISVPSVSGGILWADNVNKRIYLFGGEYTDDQPREEGKSYNYDALNKVWTASDRPRPGIQGVSYGAGISVSDRGEGYYYGGWLSNGSVAGWSGPAGMTNGLVKYTYDTDAWTNITGPDDVGRAEGVMMYIPASDGGMLIYFGGIKDEFRNGTARWQDMQEIFVYDVLSSKWYSQNATGDIPGQRRRFCGGVMWAADQSSYNIYIYGGASPPPSTSGYDDVYILTIPTFTWIKAYPNTTNETGEFPHHSLSCNVVSQGQMLIIGGSFPLSSTCDVPAQFGTHNLDLGQQNPEKAWWQLFRPNLTTYAVPDAVVGVVGGGPAGDKAKTAPGTPYMQEPPEGETWTPLSSPFSHTSIVPSRQRQQAYELPAENGIPAELQSPDGSYLTTTTTQDGTVYKVDEQGRVWVTKASPTAPSAGLHSASLHGSGGGYGYSPVASSSPPPSTQPLELSTGPRSPVDEHALAQAQGAWGAGSPHGSQGRVHETYYHP</sequence>
<organism evidence="5 6">
    <name type="scientific">Coniochaeta pulveracea</name>
    <dbReference type="NCBI Taxonomy" id="177199"/>
    <lineage>
        <taxon>Eukaryota</taxon>
        <taxon>Fungi</taxon>
        <taxon>Dikarya</taxon>
        <taxon>Ascomycota</taxon>
        <taxon>Pezizomycotina</taxon>
        <taxon>Sordariomycetes</taxon>
        <taxon>Sordariomycetidae</taxon>
        <taxon>Coniochaetales</taxon>
        <taxon>Coniochaetaceae</taxon>
        <taxon>Coniochaeta</taxon>
    </lineage>
</organism>
<evidence type="ECO:0000256" key="4">
    <source>
        <dbReference type="SAM" id="SignalP"/>
    </source>
</evidence>
<feature type="signal peptide" evidence="4">
    <location>
        <begin position="1"/>
        <end position="21"/>
    </location>
</feature>
<evidence type="ECO:0000313" key="6">
    <source>
        <dbReference type="Proteomes" id="UP000275385"/>
    </source>
</evidence>
<evidence type="ECO:0000256" key="2">
    <source>
        <dbReference type="ARBA" id="ARBA00023004"/>
    </source>
</evidence>
<reference evidence="5 6" key="1">
    <citation type="submission" date="2018-08" db="EMBL/GenBank/DDBJ databases">
        <title>Draft genome of the lignicolous fungus Coniochaeta pulveracea.</title>
        <authorList>
            <person name="Borstlap C.J."/>
            <person name="De Witt R.N."/>
            <person name="Botha A."/>
            <person name="Volschenk H."/>
        </authorList>
    </citation>
    <scope>NUCLEOTIDE SEQUENCE [LARGE SCALE GENOMIC DNA]</scope>
    <source>
        <strain evidence="5 6">CAB683</strain>
    </source>
</reference>
<comment type="caution">
    <text evidence="5">The sequence shown here is derived from an EMBL/GenBank/DDBJ whole genome shotgun (WGS) entry which is preliminary data.</text>
</comment>
<dbReference type="PANTHER" id="PTHR47435">
    <property type="entry name" value="KELCH REPEAT PROTEIN (AFU_ORTHOLOGUE AFUA_5G12780)"/>
    <property type="match status" value="1"/>
</dbReference>
<dbReference type="GO" id="GO:0019760">
    <property type="term" value="P:glucosinolate metabolic process"/>
    <property type="evidence" value="ECO:0007669"/>
    <property type="project" value="UniProtKB-ARBA"/>
</dbReference>
<dbReference type="Pfam" id="PF24681">
    <property type="entry name" value="Kelch_KLHDC2_KLHL20_DRC7"/>
    <property type="match status" value="1"/>
</dbReference>
<keyword evidence="6" id="KW-1185">Reference proteome</keyword>
<feature type="region of interest" description="Disordered" evidence="3">
    <location>
        <begin position="424"/>
        <end position="443"/>
    </location>
</feature>
<dbReference type="STRING" id="177199.A0A420XXQ0"/>
<accession>A0A420XXQ0</accession>
<dbReference type="InterPro" id="IPR011043">
    <property type="entry name" value="Gal_Oxase/kelch_b-propeller"/>
</dbReference>
<keyword evidence="2" id="KW-0408">Iron</keyword>
<dbReference type="EMBL" id="QVQW01000110">
    <property type="protein sequence ID" value="RKU40310.1"/>
    <property type="molecule type" value="Genomic_DNA"/>
</dbReference>
<dbReference type="PANTHER" id="PTHR47435:SF4">
    <property type="entry name" value="KELCH REPEAT PROTEIN (AFU_ORTHOLOGUE AFUA_5G12780)"/>
    <property type="match status" value="1"/>
</dbReference>
<feature type="compositionally biased region" description="Low complexity" evidence="3">
    <location>
        <begin position="552"/>
        <end position="562"/>
    </location>
</feature>
<gene>
    <name evidence="5" type="ORF">DL546_001641</name>
</gene>
<feature type="chain" id="PRO_5019442670" evidence="4">
    <location>
        <begin position="22"/>
        <end position="578"/>
    </location>
</feature>
<dbReference type="OrthoDB" id="540004at2759"/>
<dbReference type="InterPro" id="IPR015915">
    <property type="entry name" value="Kelch-typ_b-propeller"/>
</dbReference>
<dbReference type="AlphaFoldDB" id="A0A420XXQ0"/>
<evidence type="ECO:0000256" key="3">
    <source>
        <dbReference type="SAM" id="MobiDB-lite"/>
    </source>
</evidence>
<dbReference type="SUPFAM" id="SSF50965">
    <property type="entry name" value="Galactose oxidase, central domain"/>
    <property type="match status" value="1"/>
</dbReference>
<protein>
    <submittedName>
        <fullName evidence="5">Uncharacterized protein</fullName>
    </submittedName>
</protein>
<keyword evidence="4" id="KW-0732">Signal</keyword>
<dbReference type="Proteomes" id="UP000275385">
    <property type="component" value="Unassembled WGS sequence"/>
</dbReference>
<name>A0A420XXQ0_9PEZI</name>
<feature type="region of interest" description="Disordered" evidence="3">
    <location>
        <begin position="519"/>
        <end position="578"/>
    </location>
</feature>
<evidence type="ECO:0000256" key="1">
    <source>
        <dbReference type="ARBA" id="ARBA00022737"/>
    </source>
</evidence>
<feature type="compositionally biased region" description="Polar residues" evidence="3">
    <location>
        <begin position="434"/>
        <end position="443"/>
    </location>
</feature>
<dbReference type="Gene3D" id="2.120.10.80">
    <property type="entry name" value="Kelch-type beta propeller"/>
    <property type="match status" value="1"/>
</dbReference>
<proteinExistence type="predicted"/>
<keyword evidence="1" id="KW-0677">Repeat</keyword>
<evidence type="ECO:0000313" key="5">
    <source>
        <dbReference type="EMBL" id="RKU40310.1"/>
    </source>
</evidence>